<feature type="compositionally biased region" description="Basic and acidic residues" evidence="2">
    <location>
        <begin position="13"/>
        <end position="22"/>
    </location>
</feature>
<reference evidence="3" key="1">
    <citation type="journal article" date="2021" name="Nat. Commun.">
        <title>Genetic determinants of endophytism in the Arabidopsis root mycobiome.</title>
        <authorList>
            <person name="Mesny F."/>
            <person name="Miyauchi S."/>
            <person name="Thiergart T."/>
            <person name="Pickel B."/>
            <person name="Atanasova L."/>
            <person name="Karlsson M."/>
            <person name="Huettel B."/>
            <person name="Barry K.W."/>
            <person name="Haridas S."/>
            <person name="Chen C."/>
            <person name="Bauer D."/>
            <person name="Andreopoulos W."/>
            <person name="Pangilinan J."/>
            <person name="LaButti K."/>
            <person name="Riley R."/>
            <person name="Lipzen A."/>
            <person name="Clum A."/>
            <person name="Drula E."/>
            <person name="Henrissat B."/>
            <person name="Kohler A."/>
            <person name="Grigoriev I.V."/>
            <person name="Martin F.M."/>
            <person name="Hacquard S."/>
        </authorList>
    </citation>
    <scope>NUCLEOTIDE SEQUENCE</scope>
    <source>
        <strain evidence="3">MPI-CAGE-AT-0021</strain>
    </source>
</reference>
<feature type="region of interest" description="Disordered" evidence="2">
    <location>
        <begin position="1"/>
        <end position="47"/>
    </location>
</feature>
<feature type="region of interest" description="Disordered" evidence="2">
    <location>
        <begin position="259"/>
        <end position="307"/>
    </location>
</feature>
<dbReference type="OrthoDB" id="5105494at2759"/>
<feature type="region of interest" description="Disordered" evidence="2">
    <location>
        <begin position="62"/>
        <end position="91"/>
    </location>
</feature>
<sequence>MSPSTRFTPGIKAKFDSKKPVDASRPSTPLSANSTHQPIDTPEPLQTSKNVDTLKTAVTPMTRSAAKRNASAKAAVSPGSTITAKPNSASKLPVLSTPSSVVNLATPTSTNSTSSTESASRRVAHSKTITDAVAALTREFQIPINLSSRERDQKAINEVMSIYLEHGSNWDHQTKIGFAKVLSMVKTTASSEVITSNHTIWRAATSRSGGWNWGYWIAFRTIYGKENLKSRVRDISIKTIQTSFPGTDIWSDMTPAGVTRTKLETPTPEPITQTTSKGKLKSYERKRPHPDTVTEGSTDRRTSLRAKKNCRYTPMSNREFLDLTTPVASSSRERGVLNPPASSVTAQNGEENLRRETAGQSLKSPVLEANANPIAIQSIAANRVPESEVLTKREDDRAVMMANTAINNINVNQNRTGYAIVGAQTETPHSDVQPAEGRAAPVDKAKHESMVEQLKRELSIQVTQQVQNAEMRTRQRIADLPRPNVFVNDCVNQLLIDVLGIKQQLEALEDDNEARNRNAAVYNIPSGLSGDNTLRSLETLGRQVQNCTRDIYQLKTNQPYEEDPILAHIKREQMDASDSGMGGL</sequence>
<feature type="region of interest" description="Disordered" evidence="2">
    <location>
        <begin position="330"/>
        <end position="352"/>
    </location>
</feature>
<feature type="coiled-coil region" evidence="1">
    <location>
        <begin position="491"/>
        <end position="518"/>
    </location>
</feature>
<evidence type="ECO:0000256" key="2">
    <source>
        <dbReference type="SAM" id="MobiDB-lite"/>
    </source>
</evidence>
<dbReference type="Proteomes" id="UP000717696">
    <property type="component" value="Unassembled WGS sequence"/>
</dbReference>
<feature type="compositionally biased region" description="Polar residues" evidence="2">
    <location>
        <begin position="78"/>
        <end position="91"/>
    </location>
</feature>
<feature type="compositionally biased region" description="Basic and acidic residues" evidence="2">
    <location>
        <begin position="281"/>
        <end position="302"/>
    </location>
</feature>
<dbReference type="AlphaFoldDB" id="A0A9P9F7I3"/>
<accession>A0A9P9F7I3</accession>
<name>A0A9P9F7I3_9HYPO</name>
<feature type="compositionally biased region" description="Low complexity" evidence="2">
    <location>
        <begin position="264"/>
        <end position="275"/>
    </location>
</feature>
<organism evidence="3 4">
    <name type="scientific">Dactylonectria estremocensis</name>
    <dbReference type="NCBI Taxonomy" id="1079267"/>
    <lineage>
        <taxon>Eukaryota</taxon>
        <taxon>Fungi</taxon>
        <taxon>Dikarya</taxon>
        <taxon>Ascomycota</taxon>
        <taxon>Pezizomycotina</taxon>
        <taxon>Sordariomycetes</taxon>
        <taxon>Hypocreomycetidae</taxon>
        <taxon>Hypocreales</taxon>
        <taxon>Nectriaceae</taxon>
        <taxon>Dactylonectria</taxon>
    </lineage>
</organism>
<comment type="caution">
    <text evidence="3">The sequence shown here is derived from an EMBL/GenBank/DDBJ whole genome shotgun (WGS) entry which is preliminary data.</text>
</comment>
<protein>
    <submittedName>
        <fullName evidence="3">Uncharacterized protein</fullName>
    </submittedName>
</protein>
<evidence type="ECO:0000256" key="1">
    <source>
        <dbReference type="SAM" id="Coils"/>
    </source>
</evidence>
<feature type="compositionally biased region" description="Low complexity" evidence="2">
    <location>
        <begin position="63"/>
        <end position="75"/>
    </location>
</feature>
<feature type="compositionally biased region" description="Polar residues" evidence="2">
    <location>
        <begin position="340"/>
        <end position="350"/>
    </location>
</feature>
<evidence type="ECO:0000313" key="4">
    <source>
        <dbReference type="Proteomes" id="UP000717696"/>
    </source>
</evidence>
<gene>
    <name evidence="3" type="ORF">B0J13DRAFT_223751</name>
</gene>
<evidence type="ECO:0000313" key="3">
    <source>
        <dbReference type="EMBL" id="KAH7155346.1"/>
    </source>
</evidence>
<keyword evidence="1" id="KW-0175">Coiled coil</keyword>
<dbReference type="EMBL" id="JAGMUU010000004">
    <property type="protein sequence ID" value="KAH7155346.1"/>
    <property type="molecule type" value="Genomic_DNA"/>
</dbReference>
<feature type="compositionally biased region" description="Polar residues" evidence="2">
    <location>
        <begin position="25"/>
        <end position="47"/>
    </location>
</feature>
<keyword evidence="4" id="KW-1185">Reference proteome</keyword>
<proteinExistence type="predicted"/>